<evidence type="ECO:0000256" key="1">
    <source>
        <dbReference type="SAM" id="MobiDB-lite"/>
    </source>
</evidence>
<dbReference type="PANTHER" id="PTHR11177:SF317">
    <property type="entry name" value="CHITINASE 12-RELATED"/>
    <property type="match status" value="1"/>
</dbReference>
<feature type="chain" id="PRO_5009955504" description="GH18 domain-containing protein" evidence="2">
    <location>
        <begin position="21"/>
        <end position="594"/>
    </location>
</feature>
<reference evidence="4 5" key="1">
    <citation type="journal article" date="2011" name="J. Gen. Appl. Microbiol.">
        <title>Draft genome sequencing of the enigmatic basidiomycete Mixia osmundae.</title>
        <authorList>
            <person name="Nishida H."/>
            <person name="Nagatsuka Y."/>
            <person name="Sugiyama J."/>
        </authorList>
    </citation>
    <scope>NUCLEOTIDE SEQUENCE [LARGE SCALE GENOMIC DNA]</scope>
    <source>
        <strain evidence="5">CBS 9802 / IAM 14324 / JCM 22182 / KY 12970</strain>
    </source>
</reference>
<dbReference type="GO" id="GO:0005975">
    <property type="term" value="P:carbohydrate metabolic process"/>
    <property type="evidence" value="ECO:0007669"/>
    <property type="project" value="InterPro"/>
</dbReference>
<keyword evidence="5" id="KW-1185">Reference proteome</keyword>
<dbReference type="AlphaFoldDB" id="G7DUP0"/>
<dbReference type="GO" id="GO:0008061">
    <property type="term" value="F:chitin binding"/>
    <property type="evidence" value="ECO:0007669"/>
    <property type="project" value="InterPro"/>
</dbReference>
<accession>G7DUP0</accession>
<dbReference type="eggNOG" id="KOG2806">
    <property type="taxonomic scope" value="Eukaryota"/>
</dbReference>
<dbReference type="SMART" id="SM00636">
    <property type="entry name" value="Glyco_18"/>
    <property type="match status" value="1"/>
</dbReference>
<evidence type="ECO:0000259" key="3">
    <source>
        <dbReference type="PROSITE" id="PS51910"/>
    </source>
</evidence>
<proteinExistence type="predicted"/>
<keyword evidence="2" id="KW-0732">Signal</keyword>
<evidence type="ECO:0000313" key="5">
    <source>
        <dbReference type="Proteomes" id="UP000009131"/>
    </source>
</evidence>
<name>G7DUP0_MIXOS</name>
<feature type="domain" description="GH18" evidence="3">
    <location>
        <begin position="26"/>
        <end position="365"/>
    </location>
</feature>
<dbReference type="EMBL" id="BABT02000032">
    <property type="protein sequence ID" value="GAA94300.1"/>
    <property type="molecule type" value="Genomic_DNA"/>
</dbReference>
<feature type="compositionally biased region" description="Low complexity" evidence="1">
    <location>
        <begin position="469"/>
        <end position="487"/>
    </location>
</feature>
<organism evidence="4 5">
    <name type="scientific">Mixia osmundae (strain CBS 9802 / IAM 14324 / JCM 22182 / KY 12970)</name>
    <dbReference type="NCBI Taxonomy" id="764103"/>
    <lineage>
        <taxon>Eukaryota</taxon>
        <taxon>Fungi</taxon>
        <taxon>Dikarya</taxon>
        <taxon>Basidiomycota</taxon>
        <taxon>Pucciniomycotina</taxon>
        <taxon>Mixiomycetes</taxon>
        <taxon>Mixiales</taxon>
        <taxon>Mixiaceae</taxon>
        <taxon>Mixia</taxon>
    </lineage>
</organism>
<dbReference type="Gene3D" id="3.20.20.80">
    <property type="entry name" value="Glycosidases"/>
    <property type="match status" value="2"/>
</dbReference>
<dbReference type="STRING" id="764103.G7DUP0"/>
<feature type="compositionally biased region" description="Polar residues" evidence="1">
    <location>
        <begin position="488"/>
        <end position="499"/>
    </location>
</feature>
<protein>
    <recommendedName>
        <fullName evidence="3">GH18 domain-containing protein</fullName>
    </recommendedName>
</protein>
<feature type="signal peptide" evidence="2">
    <location>
        <begin position="1"/>
        <end position="20"/>
    </location>
</feature>
<dbReference type="InterPro" id="IPR001223">
    <property type="entry name" value="Glyco_hydro18_cat"/>
</dbReference>
<reference evidence="4 5" key="2">
    <citation type="journal article" date="2012" name="Open Biol.">
        <title>Characteristics of nucleosomes and linker DNA regions on the genome of the basidiomycete Mixia osmundae revealed by mono- and dinucleosome mapping.</title>
        <authorList>
            <person name="Nishida H."/>
            <person name="Kondo S."/>
            <person name="Matsumoto T."/>
            <person name="Suzuki Y."/>
            <person name="Yoshikawa H."/>
            <person name="Taylor T.D."/>
            <person name="Sugiyama J."/>
        </authorList>
    </citation>
    <scope>NUCLEOTIDE SEQUENCE [LARGE SCALE GENOMIC DNA]</scope>
    <source>
        <strain evidence="5">CBS 9802 / IAM 14324 / JCM 22182 / KY 12970</strain>
    </source>
</reference>
<dbReference type="PROSITE" id="PS51910">
    <property type="entry name" value="GH18_2"/>
    <property type="match status" value="1"/>
</dbReference>
<evidence type="ECO:0000256" key="2">
    <source>
        <dbReference type="SAM" id="SignalP"/>
    </source>
</evidence>
<dbReference type="HOGENOM" id="CLU_459323_0_0_1"/>
<dbReference type="SUPFAM" id="SSF51445">
    <property type="entry name" value="(Trans)glycosidases"/>
    <property type="match status" value="1"/>
</dbReference>
<dbReference type="OMA" id="EAGWPAS"/>
<evidence type="ECO:0000313" key="4">
    <source>
        <dbReference type="EMBL" id="GAA94300.1"/>
    </source>
</evidence>
<dbReference type="GO" id="GO:0004568">
    <property type="term" value="F:chitinase activity"/>
    <property type="evidence" value="ECO:0007669"/>
    <property type="project" value="TreeGrafter"/>
</dbReference>
<dbReference type="RefSeq" id="XP_014566040.1">
    <property type="nucleotide sequence ID" value="XM_014710554.1"/>
</dbReference>
<dbReference type="InterPro" id="IPR017853">
    <property type="entry name" value="GH"/>
</dbReference>
<gene>
    <name evidence="4" type="primary">Mo00949</name>
    <name evidence="4" type="ORF">E5Q_00949</name>
</gene>
<comment type="caution">
    <text evidence="4">The sequence shown here is derived from an EMBL/GenBank/DDBJ whole genome shotgun (WGS) entry which is preliminary data.</text>
</comment>
<dbReference type="InterPro" id="IPR011583">
    <property type="entry name" value="Chitinase_II/V-like_cat"/>
</dbReference>
<dbReference type="Gene3D" id="3.10.50.10">
    <property type="match status" value="1"/>
</dbReference>
<dbReference type="GO" id="GO:0006032">
    <property type="term" value="P:chitin catabolic process"/>
    <property type="evidence" value="ECO:0007669"/>
    <property type="project" value="TreeGrafter"/>
</dbReference>
<feature type="compositionally biased region" description="Basic and acidic residues" evidence="1">
    <location>
        <begin position="550"/>
        <end position="560"/>
    </location>
</feature>
<dbReference type="GO" id="GO:0005576">
    <property type="term" value="C:extracellular region"/>
    <property type="evidence" value="ECO:0007669"/>
    <property type="project" value="TreeGrafter"/>
</dbReference>
<dbReference type="InterPro" id="IPR029070">
    <property type="entry name" value="Chitinase_insertion_sf"/>
</dbReference>
<feature type="region of interest" description="Disordered" evidence="1">
    <location>
        <begin position="469"/>
        <end position="566"/>
    </location>
</feature>
<feature type="compositionally biased region" description="Basic residues" evidence="1">
    <location>
        <begin position="507"/>
        <end position="544"/>
    </location>
</feature>
<sequence length="594" mass="61727">MLSTPLLLLSGLSLLIHVQAAVTGQPYVGAYYAGYSSLSPTDIPYSSLTNINFFVATTTIDGGLSFSSTTDATIKATVEGAKSTDTSVSLTLGGWTGSAYFSYDVGSSANRTAFAKLVSSTVTRYGFSGVDIDCALGQKPIISLAVSVGGLRDSAGTSLSTYTNFLSSVDYLMIMNYDIWGPYGQGLSGPNAPLYTCSSQSSGNPYSASEAVSYFQEAGWPASRLILGVPSYSHSFSTTSASLSTTTCGSAQSQLYQAGPASDTAPAGAIDQTTFAGLIADGYLNSAGTAGAGGFVRLFDTSSSTPFLFSSSQKILISYDDAQSMSLKGAFAKQHGLAGVSMFELSGDTADHMLLNAYRSGFLTGSAMMATSTAGVTTATATSNGASTTAHASSTLSTSASVKTTPTQSTSSTILTVDSIRTFTSSLSSNFAYTVMTTTGKVSSTSTATASAVTVATTSSIRMTTKLSTLSTATATAKPTTTSTVLKSNSTSKTSAQAGKTTAKPVKPTKKASKPTKKSKPKKSKTKKVTPKKVAKKTSKRKASMRLQSRHLDPRGDPASHHRRSAMRAHLSHVNDHHMGFPAQRRHHEQFIVS</sequence>
<dbReference type="Pfam" id="PF00704">
    <property type="entry name" value="Glyco_hydro_18"/>
    <property type="match status" value="1"/>
</dbReference>
<dbReference type="InParanoid" id="G7DUP0"/>
<dbReference type="Proteomes" id="UP000009131">
    <property type="component" value="Unassembled WGS sequence"/>
</dbReference>
<dbReference type="InterPro" id="IPR050314">
    <property type="entry name" value="Glycosyl_Hydrlase_18"/>
</dbReference>
<dbReference type="OrthoDB" id="73875at2759"/>
<dbReference type="PANTHER" id="PTHR11177">
    <property type="entry name" value="CHITINASE"/>
    <property type="match status" value="1"/>
</dbReference>